<proteinExistence type="predicted"/>
<gene>
    <name evidence="10" type="ORF">A45J_2220</name>
</gene>
<dbReference type="GO" id="GO:0044780">
    <property type="term" value="P:bacterial-type flagellum assembly"/>
    <property type="evidence" value="ECO:0007669"/>
    <property type="project" value="InterPro"/>
</dbReference>
<protein>
    <recommendedName>
        <fullName evidence="3">Flagellar biosynthetic protein FliQ</fullName>
    </recommendedName>
</protein>
<keyword evidence="10" id="KW-0282">Flagellum</keyword>
<evidence type="ECO:0000256" key="4">
    <source>
        <dbReference type="ARBA" id="ARBA00022475"/>
    </source>
</evidence>
<feature type="transmembrane region" description="Helical" evidence="9">
    <location>
        <begin position="16"/>
        <end position="39"/>
    </location>
</feature>
<keyword evidence="8" id="KW-0975">Bacterial flagellum</keyword>
<dbReference type="GO" id="GO:0009306">
    <property type="term" value="P:protein secretion"/>
    <property type="evidence" value="ECO:0007669"/>
    <property type="project" value="InterPro"/>
</dbReference>
<evidence type="ECO:0000256" key="8">
    <source>
        <dbReference type="ARBA" id="ARBA00023143"/>
    </source>
</evidence>
<evidence type="ECO:0000256" key="1">
    <source>
        <dbReference type="ARBA" id="ARBA00004117"/>
    </source>
</evidence>
<dbReference type="GO" id="GO:0005886">
    <property type="term" value="C:plasma membrane"/>
    <property type="evidence" value="ECO:0007669"/>
    <property type="project" value="UniProtKB-SubCell"/>
</dbReference>
<reference evidence="10" key="1">
    <citation type="submission" date="2019-10" db="EMBL/GenBank/DDBJ databases">
        <title>Metagenomic sequencing of thiosulfate-disproportionating enrichment culture.</title>
        <authorList>
            <person name="Umezawa K."/>
            <person name="Kojima H."/>
            <person name="Fukui M."/>
        </authorList>
    </citation>
    <scope>NUCLEOTIDE SEQUENCE</scope>
    <source>
        <strain evidence="10">45J</strain>
    </source>
</reference>
<keyword evidence="6 9" id="KW-1133">Transmembrane helix</keyword>
<dbReference type="InterPro" id="IPR006305">
    <property type="entry name" value="FliQ"/>
</dbReference>
<dbReference type="PANTHER" id="PTHR34040">
    <property type="entry name" value="FLAGELLAR BIOSYNTHETIC PROTEIN FLIQ"/>
    <property type="match status" value="1"/>
</dbReference>
<evidence type="ECO:0000256" key="7">
    <source>
        <dbReference type="ARBA" id="ARBA00023136"/>
    </source>
</evidence>
<dbReference type="PANTHER" id="PTHR34040:SF2">
    <property type="entry name" value="FLAGELLAR BIOSYNTHETIC PROTEIN FLIQ"/>
    <property type="match status" value="1"/>
</dbReference>
<dbReference type="Pfam" id="PF01313">
    <property type="entry name" value="Bac_export_3"/>
    <property type="match status" value="1"/>
</dbReference>
<feature type="transmembrane region" description="Helical" evidence="9">
    <location>
        <begin position="51"/>
        <end position="70"/>
    </location>
</feature>
<keyword evidence="4" id="KW-1003">Cell membrane</keyword>
<evidence type="ECO:0000256" key="9">
    <source>
        <dbReference type="SAM" id="Phobius"/>
    </source>
</evidence>
<keyword evidence="10" id="KW-0969">Cilium</keyword>
<evidence type="ECO:0000256" key="6">
    <source>
        <dbReference type="ARBA" id="ARBA00022989"/>
    </source>
</evidence>
<evidence type="ECO:0000256" key="2">
    <source>
        <dbReference type="ARBA" id="ARBA00004651"/>
    </source>
</evidence>
<organism evidence="10">
    <name type="scientific">hot springs metagenome</name>
    <dbReference type="NCBI Taxonomy" id="433727"/>
    <lineage>
        <taxon>unclassified sequences</taxon>
        <taxon>metagenomes</taxon>
        <taxon>ecological metagenomes</taxon>
    </lineage>
</organism>
<dbReference type="EMBL" id="BLAB01000001">
    <property type="protein sequence ID" value="GER94457.1"/>
    <property type="molecule type" value="Genomic_DNA"/>
</dbReference>
<accession>A0A5J4L6V1</accession>
<evidence type="ECO:0000313" key="10">
    <source>
        <dbReference type="EMBL" id="GER94457.1"/>
    </source>
</evidence>
<dbReference type="NCBIfam" id="TIGR01402">
    <property type="entry name" value="fliQ"/>
    <property type="match status" value="1"/>
</dbReference>
<keyword evidence="10" id="KW-0966">Cell projection</keyword>
<dbReference type="PIRSF" id="PIRSF004669">
    <property type="entry name" value="FliQ"/>
    <property type="match status" value="1"/>
</dbReference>
<comment type="subcellular location">
    <subcellularLocation>
        <location evidence="1">Bacterial flagellum basal body</location>
    </subcellularLocation>
    <subcellularLocation>
        <location evidence="2">Cell membrane</location>
        <topology evidence="2">Multi-pass membrane protein</topology>
    </subcellularLocation>
</comment>
<dbReference type="InterPro" id="IPR002191">
    <property type="entry name" value="Bac_export_3"/>
</dbReference>
<evidence type="ECO:0000256" key="5">
    <source>
        <dbReference type="ARBA" id="ARBA00022692"/>
    </source>
</evidence>
<dbReference type="AlphaFoldDB" id="A0A5J4L6V1"/>
<sequence>MTTELLNQVSRQTFETILLVGGPVLLVSLVIGVLISIFQAITQLQEMTMTFVPKIIAVFLTLLIALPWMVKVLVGFTRSIFENIPMYVR</sequence>
<dbReference type="GO" id="GO:0009425">
    <property type="term" value="C:bacterial-type flagellum basal body"/>
    <property type="evidence" value="ECO:0007669"/>
    <property type="project" value="UniProtKB-SubCell"/>
</dbReference>
<keyword evidence="5 9" id="KW-0812">Transmembrane</keyword>
<keyword evidence="7 9" id="KW-0472">Membrane</keyword>
<comment type="caution">
    <text evidence="10">The sequence shown here is derived from an EMBL/GenBank/DDBJ whole genome shotgun (WGS) entry which is preliminary data.</text>
</comment>
<name>A0A5J4L6V1_9ZZZZ</name>
<dbReference type="PRINTS" id="PR00952">
    <property type="entry name" value="TYPE3IMQPROT"/>
</dbReference>
<evidence type="ECO:0000256" key="3">
    <source>
        <dbReference type="ARBA" id="ARBA00021718"/>
    </source>
</evidence>